<comment type="caution">
    <text evidence="2">The sequence shown here is derived from an EMBL/GenBank/DDBJ whole genome shotgun (WGS) entry which is preliminary data.</text>
</comment>
<accession>A0A420S4B5</accession>
<dbReference type="Pfam" id="PF01610">
    <property type="entry name" value="DDE_Tnp_ISL3"/>
    <property type="match status" value="1"/>
</dbReference>
<dbReference type="PANTHER" id="PTHR33498">
    <property type="entry name" value="TRANSPOSASE FOR INSERTION SEQUENCE ELEMENT IS1557"/>
    <property type="match status" value="1"/>
</dbReference>
<dbReference type="Proteomes" id="UP000283569">
    <property type="component" value="Unassembled WGS sequence"/>
</dbReference>
<gene>
    <name evidence="2" type="ORF">BFJ72_g14413</name>
</gene>
<name>A0A420S4B5_GIBIN</name>
<feature type="domain" description="Transposase IS204/IS1001/IS1096/IS1165 DDE" evidence="1">
    <location>
        <begin position="156"/>
        <end position="356"/>
    </location>
</feature>
<evidence type="ECO:0000259" key="1">
    <source>
        <dbReference type="Pfam" id="PF01610"/>
    </source>
</evidence>
<evidence type="ECO:0000313" key="2">
    <source>
        <dbReference type="EMBL" id="RKL24039.1"/>
    </source>
</evidence>
<reference evidence="2 3" key="1">
    <citation type="journal article" date="2018" name="Sci. Rep.">
        <title>Characterisation of pathogen-specific regions and novel effector candidates in Fusarium oxysporum f. sp. cepae.</title>
        <authorList>
            <person name="Armitage A.D."/>
            <person name="Taylor A."/>
            <person name="Sobczyk M.K."/>
            <person name="Baxter L."/>
            <person name="Greenfield B.P."/>
            <person name="Bates H.J."/>
            <person name="Wilson F."/>
            <person name="Jackson A.C."/>
            <person name="Ott S."/>
            <person name="Harrison R.J."/>
            <person name="Clarkson J.P."/>
        </authorList>
    </citation>
    <scope>NUCLEOTIDE SEQUENCE [LARGE SCALE GENOMIC DNA]</scope>
    <source>
        <strain evidence="2 3">Fp_A8</strain>
    </source>
</reference>
<dbReference type="InterPro" id="IPR047951">
    <property type="entry name" value="Transpos_ISL3"/>
</dbReference>
<protein>
    <recommendedName>
        <fullName evidence="1">Transposase IS204/IS1001/IS1096/IS1165 DDE domain-containing protein</fullName>
    </recommendedName>
</protein>
<evidence type="ECO:0000313" key="3">
    <source>
        <dbReference type="Proteomes" id="UP000283569"/>
    </source>
</evidence>
<dbReference type="EMBL" id="MRDB01000105">
    <property type="protein sequence ID" value="RKL24039.1"/>
    <property type="molecule type" value="Genomic_DNA"/>
</dbReference>
<sequence>MYKVSFCEESDTVIRLHAEVLASTHDCPFCRSREVGAWGQRSVTLLDMPRRGKRVEIVATARRLRCKNKGVCGKLFQQPLPDTSEHHNMTKRLRRWIGEQGRIRTFVAIARDLQVAEATVRQVFGDCIREIESARRILPPTVLALVNVQVHQACRVAAVNAELGTLVGLVDREEAAALSAYLAEVYDRHKVGFVSLGPSGPALAAVELVLPDAVPFLDKPHVLGMVDRAVQGLRRAVRRDVTRQVRDKHLLDDGLILEQRLRDMTGEHLSALEMWRASFPALSNALEAAEGVRRIYDTDAGIRDGSDAADALAAAVGGLGGLCATHFQPLVSTLRAWRGPWSNYFTHAGARAGGLERLDEIQALGTVLEELGRSHAFGAVRANLLLPPALPARSFSSRGVSISRLVAGAGAGVV</sequence>
<dbReference type="PANTHER" id="PTHR33498:SF1">
    <property type="entry name" value="TRANSPOSASE FOR INSERTION SEQUENCE ELEMENT IS1557"/>
    <property type="match status" value="1"/>
</dbReference>
<organism evidence="2 3">
    <name type="scientific">Gibberella intermedia</name>
    <name type="common">Bulb rot disease fungus</name>
    <name type="synonym">Fusarium proliferatum</name>
    <dbReference type="NCBI Taxonomy" id="948311"/>
    <lineage>
        <taxon>Eukaryota</taxon>
        <taxon>Fungi</taxon>
        <taxon>Dikarya</taxon>
        <taxon>Ascomycota</taxon>
        <taxon>Pezizomycotina</taxon>
        <taxon>Sordariomycetes</taxon>
        <taxon>Hypocreomycetidae</taxon>
        <taxon>Hypocreales</taxon>
        <taxon>Nectriaceae</taxon>
        <taxon>Fusarium</taxon>
        <taxon>Fusarium fujikuroi species complex</taxon>
    </lineage>
</organism>
<dbReference type="AlphaFoldDB" id="A0A420S4B5"/>
<dbReference type="InterPro" id="IPR002560">
    <property type="entry name" value="Transposase_DDE"/>
</dbReference>
<proteinExistence type="predicted"/>